<gene>
    <name evidence="1" type="ORF">LCGC14_1695490</name>
</gene>
<sequence length="292" mass="32354">TKIITISILGLLLLVPFMMPTKAAPASYIGVEEGDSYLWGLNMYDTAWTQWFTDGMTETLASIWSQDAGDNLTKVYIDWSWDPGVYPQSYWPIDVDTFLPENTSTFLSGYGIFDNITYTPVNLSAGWYSNTWPTFVFDYYNDTWYIVNDTSSFVAQSLYGGAAASPYALMGVPFAPTNINWTEFASEAEANLTSRGGWIANTTLTALADGYIINVPVGGYENNTVAITITVTYDSNGVLTYSSFEYGTDMLYDYIDEVAPVISSPSDFSAAWDYTGQALHGPQMIRIMLLTP</sequence>
<reference evidence="1" key="1">
    <citation type="journal article" date="2015" name="Nature">
        <title>Complex archaea that bridge the gap between prokaryotes and eukaryotes.</title>
        <authorList>
            <person name="Spang A."/>
            <person name="Saw J.H."/>
            <person name="Jorgensen S.L."/>
            <person name="Zaremba-Niedzwiedzka K."/>
            <person name="Martijn J."/>
            <person name="Lind A.E."/>
            <person name="van Eijk R."/>
            <person name="Schleper C."/>
            <person name="Guy L."/>
            <person name="Ettema T.J."/>
        </authorList>
    </citation>
    <scope>NUCLEOTIDE SEQUENCE</scope>
</reference>
<name>A0A0F9I757_9ZZZZ</name>
<feature type="non-terminal residue" evidence="1">
    <location>
        <position position="1"/>
    </location>
</feature>
<evidence type="ECO:0000313" key="1">
    <source>
        <dbReference type="EMBL" id="KKM15499.1"/>
    </source>
</evidence>
<protein>
    <submittedName>
        <fullName evidence="1">Uncharacterized protein</fullName>
    </submittedName>
</protein>
<comment type="caution">
    <text evidence="1">The sequence shown here is derived from an EMBL/GenBank/DDBJ whole genome shotgun (WGS) entry which is preliminary data.</text>
</comment>
<accession>A0A0F9I757</accession>
<organism evidence="1">
    <name type="scientific">marine sediment metagenome</name>
    <dbReference type="NCBI Taxonomy" id="412755"/>
    <lineage>
        <taxon>unclassified sequences</taxon>
        <taxon>metagenomes</taxon>
        <taxon>ecological metagenomes</taxon>
    </lineage>
</organism>
<dbReference type="AlphaFoldDB" id="A0A0F9I757"/>
<proteinExistence type="predicted"/>
<dbReference type="EMBL" id="LAZR01014893">
    <property type="protein sequence ID" value="KKM15499.1"/>
    <property type="molecule type" value="Genomic_DNA"/>
</dbReference>